<dbReference type="PROSITE" id="PS00010">
    <property type="entry name" value="ASX_HYDROXYL"/>
    <property type="match status" value="1"/>
</dbReference>
<dbReference type="PROSITE" id="PS00022">
    <property type="entry name" value="EGF_1"/>
    <property type="match status" value="1"/>
</dbReference>
<proteinExistence type="predicted"/>
<evidence type="ECO:0000256" key="9">
    <source>
        <dbReference type="PROSITE-ProRule" id="PRU00076"/>
    </source>
</evidence>
<feature type="compositionally biased region" description="Low complexity" evidence="10">
    <location>
        <begin position="796"/>
        <end position="809"/>
    </location>
</feature>
<comment type="caution">
    <text evidence="9">Lacks conserved residue(s) required for the propagation of feature annotation.</text>
</comment>
<feature type="region of interest" description="Disordered" evidence="10">
    <location>
        <begin position="646"/>
        <end position="682"/>
    </location>
</feature>
<keyword evidence="7 9" id="KW-1015">Disulfide bond</keyword>
<evidence type="ECO:0000256" key="11">
    <source>
        <dbReference type="SAM" id="Phobius"/>
    </source>
</evidence>
<evidence type="ECO:0000256" key="4">
    <source>
        <dbReference type="ARBA" id="ARBA00022729"/>
    </source>
</evidence>
<dbReference type="OrthoDB" id="9946171at2759"/>
<keyword evidence="11" id="KW-0812">Transmembrane</keyword>
<feature type="compositionally biased region" description="Polar residues" evidence="10">
    <location>
        <begin position="714"/>
        <end position="758"/>
    </location>
</feature>
<dbReference type="PROSITE" id="PS01186">
    <property type="entry name" value="EGF_2"/>
    <property type="match status" value="1"/>
</dbReference>
<dbReference type="InterPro" id="IPR001881">
    <property type="entry name" value="EGF-like_Ca-bd_dom"/>
</dbReference>
<evidence type="ECO:0000256" key="12">
    <source>
        <dbReference type="SAM" id="SignalP"/>
    </source>
</evidence>
<organism evidence="14 15">
    <name type="scientific">Ictalurus punctatus</name>
    <name type="common">Channel catfish</name>
    <name type="synonym">Silurus punctatus</name>
    <dbReference type="NCBI Taxonomy" id="7998"/>
    <lineage>
        <taxon>Eukaryota</taxon>
        <taxon>Metazoa</taxon>
        <taxon>Chordata</taxon>
        <taxon>Craniata</taxon>
        <taxon>Vertebrata</taxon>
        <taxon>Euteleostomi</taxon>
        <taxon>Actinopterygii</taxon>
        <taxon>Neopterygii</taxon>
        <taxon>Teleostei</taxon>
        <taxon>Ostariophysi</taxon>
        <taxon>Siluriformes</taxon>
        <taxon>Ictaluridae</taxon>
        <taxon>Ictalurus</taxon>
    </lineage>
</organism>
<dbReference type="AlphaFoldDB" id="A0A2D0R568"/>
<dbReference type="CDD" id="cd00054">
    <property type="entry name" value="EGF_CA"/>
    <property type="match status" value="2"/>
</dbReference>
<feature type="chain" id="PRO_5039905547" evidence="12">
    <location>
        <begin position="27"/>
        <end position="1414"/>
    </location>
</feature>
<dbReference type="Proteomes" id="UP000221080">
    <property type="component" value="Chromosome 6"/>
</dbReference>
<evidence type="ECO:0000313" key="14">
    <source>
        <dbReference type="Proteomes" id="UP000221080"/>
    </source>
</evidence>
<feature type="region of interest" description="Disordered" evidence="10">
    <location>
        <begin position="316"/>
        <end position="347"/>
    </location>
</feature>
<feature type="compositionally biased region" description="Polar residues" evidence="10">
    <location>
        <begin position="396"/>
        <end position="412"/>
    </location>
</feature>
<feature type="compositionally biased region" description="Polar residues" evidence="10">
    <location>
        <begin position="914"/>
        <end position="934"/>
    </location>
</feature>
<feature type="compositionally biased region" description="Polar residues" evidence="10">
    <location>
        <begin position="420"/>
        <end position="449"/>
    </location>
</feature>
<keyword evidence="2" id="KW-1003">Cell membrane</keyword>
<keyword evidence="6 11" id="KW-0472">Membrane</keyword>
<dbReference type="CTD" id="57493"/>
<feature type="compositionally biased region" description="Polar residues" evidence="10">
    <location>
        <begin position="89"/>
        <end position="107"/>
    </location>
</feature>
<feature type="domain" description="EGF-like" evidence="13">
    <location>
        <begin position="1072"/>
        <end position="1111"/>
    </location>
</feature>
<reference evidence="14" key="1">
    <citation type="journal article" date="2016" name="Nat. Commun.">
        <title>The channel catfish genome sequence provides insights into the evolution of scale formation in teleosts.</title>
        <authorList>
            <person name="Liu Z."/>
            <person name="Liu S."/>
            <person name="Yao J."/>
            <person name="Bao L."/>
            <person name="Zhang J."/>
            <person name="Li Y."/>
            <person name="Jiang C."/>
            <person name="Sun L."/>
            <person name="Wang R."/>
            <person name="Zhang Y."/>
            <person name="Zhou T."/>
            <person name="Zeng Q."/>
            <person name="Fu Q."/>
            <person name="Gao S."/>
            <person name="Li N."/>
            <person name="Koren S."/>
            <person name="Jiang Y."/>
            <person name="Zimin A."/>
            <person name="Xu P."/>
            <person name="Phillippy A.M."/>
            <person name="Geng X."/>
            <person name="Song L."/>
            <person name="Sun F."/>
            <person name="Li C."/>
            <person name="Wang X."/>
            <person name="Chen A."/>
            <person name="Jin Y."/>
            <person name="Yuan Z."/>
            <person name="Yang Y."/>
            <person name="Tan S."/>
            <person name="Peatman E."/>
            <person name="Lu J."/>
            <person name="Qin Z."/>
            <person name="Dunham R."/>
            <person name="Li Z."/>
            <person name="Sonstegard T."/>
            <person name="Feng J."/>
            <person name="Danzmann R.G."/>
            <person name="Schroeder S."/>
            <person name="Scheffler B."/>
            <person name="Duke M.V."/>
            <person name="Ballard L."/>
            <person name="Kucuktas H."/>
            <person name="Kaltenboeck L."/>
            <person name="Liu H."/>
            <person name="Armbruster J."/>
            <person name="Xie Y."/>
            <person name="Kirby M.L."/>
            <person name="Tian Y."/>
            <person name="Flanagan M.E."/>
            <person name="Mu W."/>
            <person name="Waldbieser G.C."/>
        </authorList>
    </citation>
    <scope>NUCLEOTIDE SEQUENCE [LARGE SCALE GENOMIC DNA]</scope>
    <source>
        <strain evidence="14">SDA103</strain>
    </source>
</reference>
<comment type="subcellular location">
    <subcellularLocation>
        <location evidence="1">Cell membrane</location>
    </subcellularLocation>
</comment>
<evidence type="ECO:0000256" key="1">
    <source>
        <dbReference type="ARBA" id="ARBA00004236"/>
    </source>
</evidence>
<dbReference type="SMART" id="SM00181">
    <property type="entry name" value="EGF"/>
    <property type="match status" value="3"/>
</dbReference>
<dbReference type="Pfam" id="PF07645">
    <property type="entry name" value="EGF_CA"/>
    <property type="match status" value="1"/>
</dbReference>
<keyword evidence="4 12" id="KW-0732">Signal</keyword>
<dbReference type="RefSeq" id="XP_017324955.2">
    <property type="nucleotide sequence ID" value="XM_017469466.3"/>
</dbReference>
<dbReference type="PANTHER" id="PTHR24037:SF3">
    <property type="entry name" value="PROTEIN HEG HOMOLOG 1"/>
    <property type="match status" value="1"/>
</dbReference>
<name>A0A2D0R568_ICTPU</name>
<keyword evidence="11" id="KW-1133">Transmembrane helix</keyword>
<feature type="region of interest" description="Disordered" evidence="10">
    <location>
        <begin position="605"/>
        <end position="629"/>
    </location>
</feature>
<keyword evidence="3 9" id="KW-0245">EGF-like domain</keyword>
<keyword evidence="14" id="KW-1185">Reference proteome</keyword>
<accession>A0A2D0R568</accession>
<reference evidence="15" key="2">
    <citation type="submission" date="2025-08" db="UniProtKB">
        <authorList>
            <consortium name="RefSeq"/>
        </authorList>
    </citation>
    <scope>IDENTIFICATION</scope>
    <source>
        <tissue evidence="15">Blood</tissue>
    </source>
</reference>
<evidence type="ECO:0000256" key="7">
    <source>
        <dbReference type="ARBA" id="ARBA00023157"/>
    </source>
</evidence>
<feature type="signal peptide" evidence="12">
    <location>
        <begin position="1"/>
        <end position="26"/>
    </location>
</feature>
<evidence type="ECO:0000256" key="5">
    <source>
        <dbReference type="ARBA" id="ARBA00022737"/>
    </source>
</evidence>
<evidence type="ECO:0000313" key="15">
    <source>
        <dbReference type="RefSeq" id="XP_017324955.2"/>
    </source>
</evidence>
<feature type="region of interest" description="Disordered" evidence="10">
    <location>
        <begin position="201"/>
        <end position="235"/>
    </location>
</feature>
<evidence type="ECO:0000256" key="6">
    <source>
        <dbReference type="ARBA" id="ARBA00023136"/>
    </source>
</evidence>
<dbReference type="InterPro" id="IPR000152">
    <property type="entry name" value="EGF-type_Asp/Asn_hydroxyl_site"/>
</dbReference>
<protein>
    <submittedName>
        <fullName evidence="15">Protein HEG</fullName>
    </submittedName>
</protein>
<evidence type="ECO:0000256" key="8">
    <source>
        <dbReference type="ARBA" id="ARBA00023180"/>
    </source>
</evidence>
<sequence>MEARASGRTRGLVLVVVLSLLKLTAGGFAGSPLVTETYLSTDTEDSEQSSEFPTSSGAVISEGTARFGYSSTSKISDHPSFSERESHTATDQSSVNEVTESWTAPNRSDMSTELLDFSPAFSTNTVTEWEDPSTIANITDAYTVAEAWQPASEFRTVRDLTVTKLTEQEHTDQDTTESGSNTDSTFISTTLSRARERTLLSVTSNSTSPYMEHSSSSSLETAPHTVTGQAEKTGISQDMVSTEDTLFTESGHTVAEAWQPASEFRTVRDLIVTKLTEQKHTDQDTTESGSNTDSTYISTTLSRAREHTLLSITSNSTSPYVEHTSSSSLETAPHTVTGQAEKTGISQDMVSTEDTLFTESGHTVAEAWQSASEFRTVRDLIVTKLTEQKHTDQDTTESGSNTDSTYISTTLSRARERTLLSVTSNSTSPYMEHTSPSSLETAPHTVTGQEEKTGISQDMVSTEDTLFTESGHTVAEAWQPASEFRTVRDLIVTKLTEQKHTDQDTTESGSNTDSTYISTTLNRARERTLLSITSNSTSPYMEHTSPSSLETAPHTVTGQEEKTGISQDMVSTEDTLFTESGHTVAEAWQPASEFRTVRDLNVTKLTEQKHTDQDTTESGSNTDSTYISTTLSRAGDRTLLSITSNSTSPYVEHTSSSSLETAPHTVTGQAEKTGITQDAESTEDALFTESGHSEDFSANATQKEVLETEVTHGTEITLSDTGQPTGSDFESMPKTSNPSSTPPLTVINSSDSETDTIADSSTNQTYYTDTSSSSSFIPPSVLPDITHTNVSHQDSETTGPTGPVSTSTGEKPDEPKTSETPNEPMEKTTIPSLTTVPSTDWNMTTSVDETQSTQHAFVSQTDSPPEPTEVLSTAAGPSTHMPTSTEEDTHKPSTVPVTSTTLASTGTTAPLTTQQFEASTTAEAHSTPHSTLSATVTTKKTMPTTEQHHPTTGTATPSLSASSSQSGAGSTDLSTLHFETSTATPGSTKAHSQHTTASYNKSTPAMSTAVITTGKRTETEATTSQMLVKISLTPGHMCRPQICANGGECVPTLGGYRCNCLPAWRGENCTKDVDECVSSPCPQDSVCVNTRGSFSCDCALGYDLQDGRSCTQTKTFLGIFSVNSSLHDSHREISQLLNASLSNLRGYRRSTLRYLDRLHILAVNMFSMSANVTSNDIFFRIQMSLRNCNKPQSHCSLKLQHQLAYQVESLCSAQKNRCDTQYAVCNDTEGIPYCQCHEGYFKKNPEDSTCRDCGDGFKLVNGTCMECAFGFGGFNCNNFYGLIAKVVSPAAGGLLLIVIIALIVTCCRKDKNDINKIIFKSGDLQMSPYGDFPKSSRVSMEWGRETIEMQENGSTKNLLQMTDIYYSPALRNADLERNGLYPFSGLPGSRHSCIYPAQWNPSFISDDSRRRDYF</sequence>
<feature type="compositionally biased region" description="Polar residues" evidence="10">
    <location>
        <begin position="972"/>
        <end position="1004"/>
    </location>
</feature>
<feature type="region of interest" description="Disordered" evidence="10">
    <location>
        <begin position="389"/>
        <end position="449"/>
    </location>
</feature>
<dbReference type="GeneID" id="108266338"/>
<evidence type="ECO:0000256" key="10">
    <source>
        <dbReference type="SAM" id="MobiDB-lite"/>
    </source>
</evidence>
<dbReference type="SMART" id="SM00179">
    <property type="entry name" value="EGF_CA"/>
    <property type="match status" value="2"/>
</dbReference>
<feature type="compositionally biased region" description="Polar residues" evidence="10">
    <location>
        <begin position="646"/>
        <end position="679"/>
    </location>
</feature>
<dbReference type="GO" id="GO:0005509">
    <property type="term" value="F:calcium ion binding"/>
    <property type="evidence" value="ECO:0007669"/>
    <property type="project" value="InterPro"/>
</dbReference>
<dbReference type="InterPro" id="IPR018097">
    <property type="entry name" value="EGF_Ca-bd_CS"/>
</dbReference>
<dbReference type="GO" id="GO:0005886">
    <property type="term" value="C:plasma membrane"/>
    <property type="evidence" value="ECO:0007669"/>
    <property type="project" value="UniProtKB-SubCell"/>
</dbReference>
<dbReference type="InterPro" id="IPR000742">
    <property type="entry name" value="EGF"/>
</dbReference>
<evidence type="ECO:0000256" key="2">
    <source>
        <dbReference type="ARBA" id="ARBA00022475"/>
    </source>
</evidence>
<keyword evidence="8" id="KW-0325">Glycoprotein</keyword>
<dbReference type="STRING" id="7998.ENSIPUP00000014208"/>
<dbReference type="PROSITE" id="PS50026">
    <property type="entry name" value="EGF_3"/>
    <property type="match status" value="2"/>
</dbReference>
<feature type="compositionally biased region" description="Low complexity" evidence="10">
    <location>
        <begin position="759"/>
        <end position="775"/>
    </location>
</feature>
<evidence type="ECO:0000256" key="3">
    <source>
        <dbReference type="ARBA" id="ARBA00022536"/>
    </source>
</evidence>
<feature type="compositionally biased region" description="Basic and acidic residues" evidence="10">
    <location>
        <begin position="75"/>
        <end position="88"/>
    </location>
</feature>
<dbReference type="PANTHER" id="PTHR24037">
    <property type="entry name" value="HEART DEVELOPMENT PROTEIN WITH EGF-LIKE DOMAINS 1"/>
    <property type="match status" value="1"/>
</dbReference>
<feature type="region of interest" description="Disordered" evidence="10">
    <location>
        <begin position="709"/>
        <end position="1004"/>
    </location>
</feature>
<gene>
    <name evidence="15" type="primary">heg1</name>
</gene>
<dbReference type="PROSITE" id="PS01187">
    <property type="entry name" value="EGF_CA"/>
    <property type="match status" value="1"/>
</dbReference>
<dbReference type="InterPro" id="IPR049883">
    <property type="entry name" value="NOTCH1_EGF-like"/>
</dbReference>
<feature type="compositionally biased region" description="Low complexity" evidence="10">
    <location>
        <begin position="898"/>
        <end position="913"/>
    </location>
</feature>
<feature type="compositionally biased region" description="Polar residues" evidence="10">
    <location>
        <begin position="829"/>
        <end position="863"/>
    </location>
</feature>
<dbReference type="KEGG" id="ipu:108266338"/>
<feature type="domain" description="EGF-like" evidence="13">
    <location>
        <begin position="1034"/>
        <end position="1070"/>
    </location>
</feature>
<keyword evidence="5" id="KW-0677">Repeat</keyword>
<dbReference type="SUPFAM" id="SSF57196">
    <property type="entry name" value="EGF/Laminin"/>
    <property type="match status" value="2"/>
</dbReference>
<feature type="region of interest" description="Disordered" evidence="10">
    <location>
        <begin position="70"/>
        <end position="107"/>
    </location>
</feature>
<feature type="region of interest" description="Disordered" evidence="10">
    <location>
        <begin position="536"/>
        <end position="558"/>
    </location>
</feature>
<feature type="compositionally biased region" description="Low complexity" evidence="10">
    <location>
        <begin position="935"/>
        <end position="971"/>
    </location>
</feature>
<feature type="compositionally biased region" description="Polar residues" evidence="10">
    <location>
        <begin position="616"/>
        <end position="629"/>
    </location>
</feature>
<evidence type="ECO:0000259" key="13">
    <source>
        <dbReference type="PROSITE" id="PS50026"/>
    </source>
</evidence>
<feature type="transmembrane region" description="Helical" evidence="11">
    <location>
        <begin position="1286"/>
        <end position="1307"/>
    </location>
</feature>
<feature type="region of interest" description="Disordered" evidence="10">
    <location>
        <begin position="165"/>
        <end position="185"/>
    </location>
</feature>
<dbReference type="Gene3D" id="2.10.25.10">
    <property type="entry name" value="Laminin"/>
    <property type="match status" value="2"/>
</dbReference>
<dbReference type="GO" id="GO:0007507">
    <property type="term" value="P:heart development"/>
    <property type="evidence" value="ECO:0007669"/>
    <property type="project" value="TreeGrafter"/>
</dbReference>
<feature type="disulfide bond" evidence="9">
    <location>
        <begin position="1060"/>
        <end position="1069"/>
    </location>
</feature>